<protein>
    <submittedName>
        <fullName evidence="2">Putative membrane protein</fullName>
    </submittedName>
</protein>
<sequence length="80" mass="8880">IDHYCICNACHMRHENTLCPGMSRKFSVRNDPRPAGFEPTTLNLALLNSCAIIATAILALITVTLNFIKNPVDSVFFQLC</sequence>
<dbReference type="AlphaFoldDB" id="A0A0P6ITP6"/>
<feature type="non-terminal residue" evidence="2">
    <location>
        <position position="1"/>
    </location>
</feature>
<keyword evidence="1" id="KW-0472">Membrane</keyword>
<evidence type="ECO:0000313" key="2">
    <source>
        <dbReference type="EMBL" id="JAN95152.1"/>
    </source>
</evidence>
<feature type="transmembrane region" description="Helical" evidence="1">
    <location>
        <begin position="44"/>
        <end position="68"/>
    </location>
</feature>
<organism evidence="2">
    <name type="scientific">Aedes aegypti</name>
    <name type="common">Yellowfever mosquito</name>
    <name type="synonym">Culex aegypti</name>
    <dbReference type="NCBI Taxonomy" id="7159"/>
    <lineage>
        <taxon>Eukaryota</taxon>
        <taxon>Metazoa</taxon>
        <taxon>Ecdysozoa</taxon>
        <taxon>Arthropoda</taxon>
        <taxon>Hexapoda</taxon>
        <taxon>Insecta</taxon>
        <taxon>Pterygota</taxon>
        <taxon>Neoptera</taxon>
        <taxon>Endopterygota</taxon>
        <taxon>Diptera</taxon>
        <taxon>Nematocera</taxon>
        <taxon>Culicoidea</taxon>
        <taxon>Culicidae</taxon>
        <taxon>Culicinae</taxon>
        <taxon>Aedini</taxon>
        <taxon>Aedes</taxon>
        <taxon>Stegomyia</taxon>
    </lineage>
</organism>
<evidence type="ECO:0000256" key="1">
    <source>
        <dbReference type="SAM" id="Phobius"/>
    </source>
</evidence>
<keyword evidence="1" id="KW-1133">Transmembrane helix</keyword>
<keyword evidence="1" id="KW-0812">Transmembrane</keyword>
<accession>A0A0P6ITP6</accession>
<name>A0A0P6ITP6_AEDAE</name>
<proteinExistence type="evidence at transcript level"/>
<reference evidence="2" key="1">
    <citation type="journal article" date="2016" name="PLoS ONE">
        <title>A Deep Insight into the Sialome of Male and Female Aedes aegypti Mosquitoes.</title>
        <authorList>
            <person name="Ribeiro J.M."/>
            <person name="Martin-Martin I."/>
            <person name="Arca B."/>
            <person name="Calvo E."/>
        </authorList>
    </citation>
    <scope>NUCLEOTIDE SEQUENCE</scope>
    <source>
        <strain evidence="2">Liverpool</strain>
        <tissue evidence="2">Salivary glands</tissue>
    </source>
</reference>
<dbReference type="EMBL" id="GDUN01000767">
    <property type="protein sequence ID" value="JAN95152.1"/>
    <property type="molecule type" value="mRNA"/>
</dbReference>